<gene>
    <name evidence="3" type="ORF">TSUD_299680</name>
</gene>
<accession>A0A2Z6PMX2</accession>
<feature type="transmembrane region" description="Helical" evidence="2">
    <location>
        <begin position="43"/>
        <end position="63"/>
    </location>
</feature>
<keyword evidence="2" id="KW-1133">Transmembrane helix</keyword>
<dbReference type="EMBL" id="DF974385">
    <property type="protein sequence ID" value="GAU48129.1"/>
    <property type="molecule type" value="Genomic_DNA"/>
</dbReference>
<feature type="region of interest" description="Disordered" evidence="1">
    <location>
        <begin position="1"/>
        <end position="30"/>
    </location>
</feature>
<evidence type="ECO:0000256" key="1">
    <source>
        <dbReference type="SAM" id="MobiDB-lite"/>
    </source>
</evidence>
<reference evidence="4" key="1">
    <citation type="journal article" date="2017" name="Front. Plant Sci.">
        <title>Climate Clever Clovers: New Paradigm to Reduce the Environmental Footprint of Ruminants by Breeding Low Methanogenic Forages Utilizing Haplotype Variation.</title>
        <authorList>
            <person name="Kaur P."/>
            <person name="Appels R."/>
            <person name="Bayer P.E."/>
            <person name="Keeble-Gagnere G."/>
            <person name="Wang J."/>
            <person name="Hirakawa H."/>
            <person name="Shirasawa K."/>
            <person name="Vercoe P."/>
            <person name="Stefanova K."/>
            <person name="Durmic Z."/>
            <person name="Nichols P."/>
            <person name="Revell C."/>
            <person name="Isobe S.N."/>
            <person name="Edwards D."/>
            <person name="Erskine W."/>
        </authorList>
    </citation>
    <scope>NUCLEOTIDE SEQUENCE [LARGE SCALE GENOMIC DNA]</scope>
    <source>
        <strain evidence="4">cv. Daliak</strain>
    </source>
</reference>
<evidence type="ECO:0000313" key="3">
    <source>
        <dbReference type="EMBL" id="GAU48129.1"/>
    </source>
</evidence>
<evidence type="ECO:0000313" key="4">
    <source>
        <dbReference type="Proteomes" id="UP000242715"/>
    </source>
</evidence>
<dbReference type="AlphaFoldDB" id="A0A2Z6PMX2"/>
<proteinExistence type="predicted"/>
<keyword evidence="2" id="KW-0472">Membrane</keyword>
<protein>
    <submittedName>
        <fullName evidence="3">Uncharacterized protein</fullName>
    </submittedName>
</protein>
<name>A0A2Z6PMX2_TRISU</name>
<keyword evidence="2" id="KW-0812">Transmembrane</keyword>
<dbReference type="Proteomes" id="UP000242715">
    <property type="component" value="Unassembled WGS sequence"/>
</dbReference>
<organism evidence="3 4">
    <name type="scientific">Trifolium subterraneum</name>
    <name type="common">Subterranean clover</name>
    <dbReference type="NCBI Taxonomy" id="3900"/>
    <lineage>
        <taxon>Eukaryota</taxon>
        <taxon>Viridiplantae</taxon>
        <taxon>Streptophyta</taxon>
        <taxon>Embryophyta</taxon>
        <taxon>Tracheophyta</taxon>
        <taxon>Spermatophyta</taxon>
        <taxon>Magnoliopsida</taxon>
        <taxon>eudicotyledons</taxon>
        <taxon>Gunneridae</taxon>
        <taxon>Pentapetalae</taxon>
        <taxon>rosids</taxon>
        <taxon>fabids</taxon>
        <taxon>Fabales</taxon>
        <taxon>Fabaceae</taxon>
        <taxon>Papilionoideae</taxon>
        <taxon>50 kb inversion clade</taxon>
        <taxon>NPAAA clade</taxon>
        <taxon>Hologalegina</taxon>
        <taxon>IRL clade</taxon>
        <taxon>Trifolieae</taxon>
        <taxon>Trifolium</taxon>
    </lineage>
</organism>
<sequence length="106" mass="11539">MLPFQAPSRVGEPDRSPTVGNTASTTVSLPSPSHFNLPSLSHLTPSIFLLVFTLSIVVAAPVLSQDADLCFVNTVDPNLYSVVMERRMVDGRKRVDGDARLMERQG</sequence>
<evidence type="ECO:0000256" key="2">
    <source>
        <dbReference type="SAM" id="Phobius"/>
    </source>
</evidence>
<keyword evidence="4" id="KW-1185">Reference proteome</keyword>
<feature type="compositionally biased region" description="Polar residues" evidence="1">
    <location>
        <begin position="18"/>
        <end position="30"/>
    </location>
</feature>